<dbReference type="PANTHER" id="PTHR12767:SF9">
    <property type="entry name" value="BCL7-LIKE"/>
    <property type="match status" value="1"/>
</dbReference>
<evidence type="ECO:0000313" key="3">
    <source>
        <dbReference type="EnsemblMetazoa" id="G23304.2:cds"/>
    </source>
</evidence>
<keyword evidence="4" id="KW-1185">Reference proteome</keyword>
<evidence type="ECO:0000256" key="1">
    <source>
        <dbReference type="ARBA" id="ARBA00010326"/>
    </source>
</evidence>
<evidence type="ECO:0000313" key="4">
    <source>
        <dbReference type="Proteomes" id="UP000005408"/>
    </source>
</evidence>
<dbReference type="Proteomes" id="UP000005408">
    <property type="component" value="Unassembled WGS sequence"/>
</dbReference>
<evidence type="ECO:0008006" key="5">
    <source>
        <dbReference type="Google" id="ProtNLM"/>
    </source>
</evidence>
<feature type="compositionally biased region" description="Polar residues" evidence="2">
    <location>
        <begin position="79"/>
        <end position="89"/>
    </location>
</feature>
<dbReference type="AlphaFoldDB" id="A0A8W8KEV1"/>
<comment type="similarity">
    <text evidence="1">Belongs to the BCL7 family.</text>
</comment>
<sequence length="217" mass="24994">MLSRSVRAETRSRAKEDIKRVITAIDKVRKWEKRWVTIGDTTMRIYKWVPVSASEPLPPNAVRKSLKVRSHIKKKTRSNPDNEASQGTDVSKVNVNENSSSQHVYTDENTQQSQPDSLCSDQVSNMNEDSYQSYPENSNTAFSQSQDTDSNQTDMRIAMRMIKDDRKKISEDTNDSEPPMLEREQEDPPTKKLKSDTRLVPVVVFKRLSKARIQNFE</sequence>
<evidence type="ECO:0000256" key="2">
    <source>
        <dbReference type="SAM" id="MobiDB-lite"/>
    </source>
</evidence>
<protein>
    <recommendedName>
        <fullName evidence="5">B-cell CLL/lymphoma 7 protein family member B</fullName>
    </recommendedName>
</protein>
<dbReference type="InterPro" id="IPR006804">
    <property type="entry name" value="BCL7"/>
</dbReference>
<dbReference type="EnsemblMetazoa" id="G23304.2">
    <property type="protein sequence ID" value="G23304.2:cds"/>
    <property type="gene ID" value="G23304"/>
</dbReference>
<feature type="region of interest" description="Disordered" evidence="2">
    <location>
        <begin position="64"/>
        <end position="194"/>
    </location>
</feature>
<proteinExistence type="inferred from homology"/>
<dbReference type="Pfam" id="PF04714">
    <property type="entry name" value="BCL_N"/>
    <property type="match status" value="1"/>
</dbReference>
<organism evidence="3 4">
    <name type="scientific">Magallana gigas</name>
    <name type="common">Pacific oyster</name>
    <name type="synonym">Crassostrea gigas</name>
    <dbReference type="NCBI Taxonomy" id="29159"/>
    <lineage>
        <taxon>Eukaryota</taxon>
        <taxon>Metazoa</taxon>
        <taxon>Spiralia</taxon>
        <taxon>Lophotrochozoa</taxon>
        <taxon>Mollusca</taxon>
        <taxon>Bivalvia</taxon>
        <taxon>Autobranchia</taxon>
        <taxon>Pteriomorphia</taxon>
        <taxon>Ostreida</taxon>
        <taxon>Ostreoidea</taxon>
        <taxon>Ostreidae</taxon>
        <taxon>Magallana</taxon>
    </lineage>
</organism>
<feature type="compositionally biased region" description="Basic residues" evidence="2">
    <location>
        <begin position="64"/>
        <end position="77"/>
    </location>
</feature>
<feature type="compositionally biased region" description="Low complexity" evidence="2">
    <location>
        <begin position="90"/>
        <end position="101"/>
    </location>
</feature>
<reference evidence="3" key="1">
    <citation type="submission" date="2022-08" db="UniProtKB">
        <authorList>
            <consortium name="EnsemblMetazoa"/>
        </authorList>
    </citation>
    <scope>IDENTIFICATION</scope>
    <source>
        <strain evidence="3">05x7-T-G4-1.051#20</strain>
    </source>
</reference>
<accession>A0A8W8KEV1</accession>
<feature type="compositionally biased region" description="Basic and acidic residues" evidence="2">
    <location>
        <begin position="180"/>
        <end position="194"/>
    </location>
</feature>
<name>A0A8W8KEV1_MAGGI</name>
<feature type="compositionally biased region" description="Basic and acidic residues" evidence="2">
    <location>
        <begin position="161"/>
        <end position="171"/>
    </location>
</feature>
<dbReference type="PANTHER" id="PTHR12767">
    <property type="entry name" value="BCL7 RELATED"/>
    <property type="match status" value="1"/>
</dbReference>
<feature type="compositionally biased region" description="Polar residues" evidence="2">
    <location>
        <begin position="102"/>
        <end position="154"/>
    </location>
</feature>